<proteinExistence type="predicted"/>
<feature type="region of interest" description="Disordered" evidence="1">
    <location>
        <begin position="44"/>
        <end position="66"/>
    </location>
</feature>
<feature type="non-terminal residue" evidence="2">
    <location>
        <position position="1"/>
    </location>
</feature>
<evidence type="ECO:0000256" key="1">
    <source>
        <dbReference type="SAM" id="MobiDB-lite"/>
    </source>
</evidence>
<name>X1NG78_9ZZZZ</name>
<reference evidence="2" key="1">
    <citation type="journal article" date="2014" name="Front. Microbiol.">
        <title>High frequency of phylogenetically diverse reductive dehalogenase-homologous genes in deep subseafloor sedimentary metagenomes.</title>
        <authorList>
            <person name="Kawai M."/>
            <person name="Futagami T."/>
            <person name="Toyoda A."/>
            <person name="Takaki Y."/>
            <person name="Nishi S."/>
            <person name="Hori S."/>
            <person name="Arai W."/>
            <person name="Tsubouchi T."/>
            <person name="Morono Y."/>
            <person name="Uchiyama I."/>
            <person name="Ito T."/>
            <person name="Fujiyama A."/>
            <person name="Inagaki F."/>
            <person name="Takami H."/>
        </authorList>
    </citation>
    <scope>NUCLEOTIDE SEQUENCE</scope>
    <source>
        <strain evidence="2">Expedition CK06-06</strain>
    </source>
</reference>
<sequence>HHEKDPPGSSFAPVHLFVGADCKPQQKNQNQIGKTMKALVRDLDSKGQLRHGHVSEDKDGGPIKQQ</sequence>
<evidence type="ECO:0000313" key="2">
    <source>
        <dbReference type="EMBL" id="GAI43017.1"/>
    </source>
</evidence>
<gene>
    <name evidence="2" type="ORF">S06H3_42980</name>
</gene>
<accession>X1NG78</accession>
<comment type="caution">
    <text evidence="2">The sequence shown here is derived from an EMBL/GenBank/DDBJ whole genome shotgun (WGS) entry which is preliminary data.</text>
</comment>
<dbReference type="EMBL" id="BARV01026623">
    <property type="protein sequence ID" value="GAI43017.1"/>
    <property type="molecule type" value="Genomic_DNA"/>
</dbReference>
<dbReference type="AlphaFoldDB" id="X1NG78"/>
<protein>
    <submittedName>
        <fullName evidence="2">Uncharacterized protein</fullName>
    </submittedName>
</protein>
<organism evidence="2">
    <name type="scientific">marine sediment metagenome</name>
    <dbReference type="NCBI Taxonomy" id="412755"/>
    <lineage>
        <taxon>unclassified sequences</taxon>
        <taxon>metagenomes</taxon>
        <taxon>ecological metagenomes</taxon>
    </lineage>
</organism>